<dbReference type="EMBL" id="QOQW01000001">
    <property type="protein sequence ID" value="RCK81662.1"/>
    <property type="molecule type" value="Genomic_DNA"/>
</dbReference>
<name>A0A367ZWD1_9BACT</name>
<sequence>MPRRELAGAGSVWSPPARVASIGAGAGAIPGIRVAVVMPRPVLIGSSLVAATLFKVEGGKRGGASRVVATG</sequence>
<proteinExistence type="predicted"/>
<evidence type="ECO:0000313" key="1">
    <source>
        <dbReference type="EMBL" id="RCK81662.1"/>
    </source>
</evidence>
<evidence type="ECO:0000313" key="2">
    <source>
        <dbReference type="Proteomes" id="UP000252355"/>
    </source>
</evidence>
<reference evidence="1 2" key="1">
    <citation type="submission" date="2018-05" db="EMBL/GenBank/DDBJ databases">
        <title>A metagenomic window into the 2 km-deep terrestrial subsurface aquifer revealed taxonomically and functionally diverse microbial community comprising novel uncultured bacterial lineages.</title>
        <authorList>
            <person name="Kadnikov V.V."/>
            <person name="Mardanov A.V."/>
            <person name="Beletsky A.V."/>
            <person name="Banks D."/>
            <person name="Pimenov N.V."/>
            <person name="Frank Y.A."/>
            <person name="Karnachuk O.V."/>
            <person name="Ravin N.V."/>
        </authorList>
    </citation>
    <scope>NUCLEOTIDE SEQUENCE [LARGE SCALE GENOMIC DNA]</scope>
    <source>
        <strain evidence="1">BY5</strain>
    </source>
</reference>
<protein>
    <submittedName>
        <fullName evidence="1">Uncharacterized protein</fullName>
    </submittedName>
</protein>
<accession>A0A367ZWD1</accession>
<comment type="caution">
    <text evidence="1">The sequence shown here is derived from an EMBL/GenBank/DDBJ whole genome shotgun (WGS) entry which is preliminary data.</text>
</comment>
<gene>
    <name evidence="1" type="ORF">OZSIB_0796</name>
</gene>
<organism evidence="1 2">
    <name type="scientific">Candidatus Ozemobacter sibiricus</name>
    <dbReference type="NCBI Taxonomy" id="2268124"/>
    <lineage>
        <taxon>Bacteria</taxon>
        <taxon>Candidatus Ozemobacteria</taxon>
        <taxon>Candidatus Ozemobacterales</taxon>
        <taxon>Candidatus Ozemobacteraceae</taxon>
        <taxon>Candidatus Ozemobacter</taxon>
    </lineage>
</organism>
<dbReference type="Proteomes" id="UP000252355">
    <property type="component" value="Unassembled WGS sequence"/>
</dbReference>
<dbReference type="AlphaFoldDB" id="A0A367ZWD1"/>